<comment type="pathway">
    <text evidence="1 11">Metabolic intermediate biosynthesis; chorismate biosynthesis; chorismate from D-erythrose 4-phosphate and phosphoenolpyruvate: step 5/7.</text>
</comment>
<dbReference type="HAMAP" id="MF_00109">
    <property type="entry name" value="Shikimate_kinase"/>
    <property type="match status" value="1"/>
</dbReference>
<evidence type="ECO:0000256" key="10">
    <source>
        <dbReference type="ARBA" id="ARBA00048567"/>
    </source>
</evidence>
<keyword evidence="14" id="KW-1185">Reference proteome</keyword>
<keyword evidence="11" id="KW-0460">Magnesium</keyword>
<feature type="binding site" evidence="11">
    <location>
        <position position="161"/>
    </location>
    <ligand>
        <name>substrate</name>
    </ligand>
</feature>
<dbReference type="InterPro" id="IPR023000">
    <property type="entry name" value="Shikimate_kinase_CS"/>
</dbReference>
<evidence type="ECO:0000313" key="14">
    <source>
        <dbReference type="Proteomes" id="UP001055868"/>
    </source>
</evidence>
<dbReference type="SUPFAM" id="SSF52540">
    <property type="entry name" value="P-loop containing nucleoside triphosphate hydrolases"/>
    <property type="match status" value="1"/>
</dbReference>
<gene>
    <name evidence="11" type="primary">aroK</name>
    <name evidence="13" type="ORF">M4486_06030</name>
</gene>
<keyword evidence="11" id="KW-0963">Cytoplasm</keyword>
<name>A0ABY4N8I1_9MICO</name>
<dbReference type="EMBL" id="CP097218">
    <property type="protein sequence ID" value="UQN30852.1"/>
    <property type="molecule type" value="Genomic_DNA"/>
</dbReference>
<keyword evidence="11" id="KW-0479">Metal-binding</keyword>
<feature type="binding site" evidence="11">
    <location>
        <position position="105"/>
    </location>
    <ligand>
        <name>substrate</name>
    </ligand>
</feature>
<evidence type="ECO:0000256" key="3">
    <source>
        <dbReference type="ARBA" id="ARBA00012154"/>
    </source>
</evidence>
<dbReference type="EC" id="2.7.1.71" evidence="3 11"/>
<sequence>MSTVPTDPTPAAPAPGGEDPVPTTPRGPRLVIIGPMGAGKTTIGREVARRLGVPFADLDELIIEAAGRSIPEIFAAQGESAFRDLEARVLALALEAHTGVLALGGGAVVAEDSRALVAARPAVLLEIDEETARSRVGRGRGRPMLGGEDPLGRWRTLTDARMPLYREAARWSIDATDGGIDRIARRIIETLEGAEPPAPKEHA</sequence>
<feature type="binding site" evidence="11">
    <location>
        <begin position="37"/>
        <end position="42"/>
    </location>
    <ligand>
        <name>ATP</name>
        <dbReference type="ChEBI" id="CHEBI:30616"/>
    </ligand>
</feature>
<dbReference type="PANTHER" id="PTHR21087">
    <property type="entry name" value="SHIKIMATE KINASE"/>
    <property type="match status" value="1"/>
</dbReference>
<dbReference type="InterPro" id="IPR000623">
    <property type="entry name" value="Shikimate_kinase/TSH1"/>
</dbReference>
<protein>
    <recommendedName>
        <fullName evidence="3 11">Shikimate kinase</fullName>
        <shortName evidence="11">SK</shortName>
        <ecNumber evidence="3 11">2.7.1.71</ecNumber>
    </recommendedName>
</protein>
<keyword evidence="7 11" id="KW-0418">Kinase</keyword>
<evidence type="ECO:0000256" key="9">
    <source>
        <dbReference type="ARBA" id="ARBA00023141"/>
    </source>
</evidence>
<evidence type="ECO:0000256" key="11">
    <source>
        <dbReference type="HAMAP-Rule" id="MF_00109"/>
    </source>
</evidence>
<dbReference type="PRINTS" id="PR01100">
    <property type="entry name" value="SHIKIMTKNASE"/>
</dbReference>
<comment type="subcellular location">
    <subcellularLocation>
        <location evidence="11">Cytoplasm</location>
    </subcellularLocation>
</comment>
<accession>A0ABY4N8I1</accession>
<feature type="region of interest" description="Disordered" evidence="12">
    <location>
        <begin position="1"/>
        <end position="28"/>
    </location>
</feature>
<dbReference type="RefSeq" id="WP_249480258.1">
    <property type="nucleotide sequence ID" value="NZ_CP097218.1"/>
</dbReference>
<keyword evidence="9 11" id="KW-0057">Aromatic amino acid biosynthesis</keyword>
<dbReference type="Pfam" id="PF01202">
    <property type="entry name" value="SKI"/>
    <property type="match status" value="1"/>
</dbReference>
<evidence type="ECO:0000256" key="12">
    <source>
        <dbReference type="SAM" id="MobiDB-lite"/>
    </source>
</evidence>
<dbReference type="InterPro" id="IPR027417">
    <property type="entry name" value="P-loop_NTPase"/>
</dbReference>
<dbReference type="GO" id="GO:0016301">
    <property type="term" value="F:kinase activity"/>
    <property type="evidence" value="ECO:0007669"/>
    <property type="project" value="UniProtKB-KW"/>
</dbReference>
<comment type="caution">
    <text evidence="11">Lacks conserved residue(s) required for the propagation of feature annotation.</text>
</comment>
<keyword evidence="6 11" id="KW-0547">Nucleotide-binding</keyword>
<evidence type="ECO:0000313" key="13">
    <source>
        <dbReference type="EMBL" id="UQN30852.1"/>
    </source>
</evidence>
<dbReference type="PROSITE" id="PS01128">
    <property type="entry name" value="SHIKIMATE_KINASE"/>
    <property type="match status" value="1"/>
</dbReference>
<feature type="binding site" evidence="11">
    <location>
        <position position="41"/>
    </location>
    <ligand>
        <name>Mg(2+)</name>
        <dbReference type="ChEBI" id="CHEBI:18420"/>
    </ligand>
</feature>
<evidence type="ECO:0000256" key="1">
    <source>
        <dbReference type="ARBA" id="ARBA00004842"/>
    </source>
</evidence>
<feature type="binding site" evidence="11">
    <location>
        <position position="142"/>
    </location>
    <ligand>
        <name>ATP</name>
        <dbReference type="ChEBI" id="CHEBI:30616"/>
    </ligand>
</feature>
<evidence type="ECO:0000256" key="5">
    <source>
        <dbReference type="ARBA" id="ARBA00022679"/>
    </source>
</evidence>
<evidence type="ECO:0000256" key="6">
    <source>
        <dbReference type="ARBA" id="ARBA00022741"/>
    </source>
</evidence>
<dbReference type="CDD" id="cd00464">
    <property type="entry name" value="SK"/>
    <property type="match status" value="1"/>
</dbReference>
<comment type="function">
    <text evidence="11">Catalyzes the specific phosphorylation of the 3-hydroxyl group of shikimic acid using ATP as a cosubstrate.</text>
</comment>
<comment type="similarity">
    <text evidence="2 11">Belongs to the shikimate kinase family.</text>
</comment>
<organism evidence="13 14">
    <name type="scientific">Brachybacterium kimchii</name>
    <dbReference type="NCBI Taxonomy" id="2942909"/>
    <lineage>
        <taxon>Bacteria</taxon>
        <taxon>Bacillati</taxon>
        <taxon>Actinomycetota</taxon>
        <taxon>Actinomycetes</taxon>
        <taxon>Micrococcales</taxon>
        <taxon>Dermabacteraceae</taxon>
        <taxon>Brachybacterium</taxon>
    </lineage>
</organism>
<dbReference type="Gene3D" id="3.40.50.300">
    <property type="entry name" value="P-loop containing nucleotide triphosphate hydrolases"/>
    <property type="match status" value="1"/>
</dbReference>
<reference evidence="13" key="1">
    <citation type="submission" date="2022-05" db="EMBL/GenBank/DDBJ databases">
        <title>Genomic analysis of Brachybacterium sp. CBA3104.</title>
        <authorList>
            <person name="Roh S.W."/>
            <person name="Kim Y.B."/>
            <person name="Kim Y."/>
        </authorList>
    </citation>
    <scope>NUCLEOTIDE SEQUENCE</scope>
    <source>
        <strain evidence="13">CBA3104</strain>
    </source>
</reference>
<feature type="binding site" evidence="11">
    <location>
        <position position="59"/>
    </location>
    <ligand>
        <name>substrate</name>
    </ligand>
</feature>
<keyword evidence="4 11" id="KW-0028">Amino-acid biosynthesis</keyword>
<evidence type="ECO:0000256" key="7">
    <source>
        <dbReference type="ARBA" id="ARBA00022777"/>
    </source>
</evidence>
<proteinExistence type="inferred from homology"/>
<comment type="catalytic activity">
    <reaction evidence="10 11">
        <text>shikimate + ATP = 3-phosphoshikimate + ADP + H(+)</text>
        <dbReference type="Rhea" id="RHEA:13121"/>
        <dbReference type="ChEBI" id="CHEBI:15378"/>
        <dbReference type="ChEBI" id="CHEBI:30616"/>
        <dbReference type="ChEBI" id="CHEBI:36208"/>
        <dbReference type="ChEBI" id="CHEBI:145989"/>
        <dbReference type="ChEBI" id="CHEBI:456216"/>
        <dbReference type="EC" id="2.7.1.71"/>
    </reaction>
</comment>
<evidence type="ECO:0000256" key="4">
    <source>
        <dbReference type="ARBA" id="ARBA00022605"/>
    </source>
</evidence>
<keyword evidence="8 11" id="KW-0067">ATP-binding</keyword>
<dbReference type="InterPro" id="IPR031322">
    <property type="entry name" value="Shikimate/glucono_kinase"/>
</dbReference>
<comment type="cofactor">
    <cofactor evidence="11">
        <name>Mg(2+)</name>
        <dbReference type="ChEBI" id="CHEBI:18420"/>
    </cofactor>
    <text evidence="11">Binds 1 Mg(2+) ion per subunit.</text>
</comment>
<evidence type="ECO:0000256" key="2">
    <source>
        <dbReference type="ARBA" id="ARBA00006997"/>
    </source>
</evidence>
<comment type="subunit">
    <text evidence="11">Monomer.</text>
</comment>
<dbReference type="PANTHER" id="PTHR21087:SF16">
    <property type="entry name" value="SHIKIMATE KINASE 1, CHLOROPLASTIC"/>
    <property type="match status" value="1"/>
</dbReference>
<feature type="binding site" evidence="11">
    <location>
        <position position="83"/>
    </location>
    <ligand>
        <name>substrate</name>
    </ligand>
</feature>
<keyword evidence="5 11" id="KW-0808">Transferase</keyword>
<dbReference type="Proteomes" id="UP001055868">
    <property type="component" value="Chromosome"/>
</dbReference>
<evidence type="ECO:0000256" key="8">
    <source>
        <dbReference type="ARBA" id="ARBA00022840"/>
    </source>
</evidence>